<evidence type="ECO:0000313" key="12">
    <source>
        <dbReference type="Proteomes" id="UP000298602"/>
    </source>
</evidence>
<keyword evidence="4 7" id="KW-0408">Iron</keyword>
<dbReference type="Gene3D" id="3.30.413.10">
    <property type="entry name" value="Sulfite Reductase Hemoprotein, domain 1"/>
    <property type="match status" value="1"/>
</dbReference>
<keyword evidence="3 7" id="KW-0560">Oxidoreductase</keyword>
<dbReference type="Gene3D" id="3.20.20.20">
    <property type="entry name" value="Dihydropteroate synthase-like"/>
    <property type="match status" value="1"/>
</dbReference>
<dbReference type="HAMAP" id="MF_00159">
    <property type="entry name" value="IspG"/>
    <property type="match status" value="1"/>
</dbReference>
<sequence>MLAKEGILALTVPRRPTRPIRLGTVTIGGGAPVVVQSMTNTDTRDWRATVAQIRRLEAAGCELVRVAVPDGEAVAALPLIRKHISIPLIADIHFDHRLALGSLEAGVDGLRINPGNIGGADRVKKVARLALERRVPIRIGVNSGSLERDLLEHYGRPTPEALVESALRHVRLLEDHGFGLIKISLKSSDVLTTVAAYRLLASRTDYPLHLGVTEAGTAVQGAVKSALGIGILLAEGIGDTLRVSITGDPVDEMPIAWGILRALRLRERGVELVSCPTCGRTEMDLIGLAEKAERLFRTVRTPIKVAVMGCVVNGPGEAREADVGIAGGRGTGILFKKGRMIEKLPEKELLSRLVREVEAMTGEAVDPERAEQRGNDPSDRIFPD</sequence>
<dbReference type="PANTHER" id="PTHR30454">
    <property type="entry name" value="4-HYDROXY-3-METHYLBUT-2-EN-1-YL DIPHOSPHATE SYNTHASE"/>
    <property type="match status" value="1"/>
</dbReference>
<dbReference type="Pfam" id="PF26540">
    <property type="entry name" value="GcpE_C"/>
    <property type="match status" value="1"/>
</dbReference>
<comment type="catalytic activity">
    <reaction evidence="7">
        <text>(2E)-4-hydroxy-3-methylbut-2-enyl diphosphate + oxidized [flavodoxin] + H2O + 2 H(+) = 2-C-methyl-D-erythritol 2,4-cyclic diphosphate + reduced [flavodoxin]</text>
        <dbReference type="Rhea" id="RHEA:43604"/>
        <dbReference type="Rhea" id="RHEA-COMP:10622"/>
        <dbReference type="Rhea" id="RHEA-COMP:10623"/>
        <dbReference type="ChEBI" id="CHEBI:15377"/>
        <dbReference type="ChEBI" id="CHEBI:15378"/>
        <dbReference type="ChEBI" id="CHEBI:57618"/>
        <dbReference type="ChEBI" id="CHEBI:58210"/>
        <dbReference type="ChEBI" id="CHEBI:58483"/>
        <dbReference type="ChEBI" id="CHEBI:128753"/>
        <dbReference type="EC" id="1.17.7.3"/>
    </reaction>
</comment>
<dbReference type="AlphaFoldDB" id="A0A4P8L3M1"/>
<dbReference type="SUPFAM" id="SSF56014">
    <property type="entry name" value="Nitrite and sulphite reductase 4Fe-4S domain-like"/>
    <property type="match status" value="1"/>
</dbReference>
<feature type="region of interest" description="Disordered" evidence="8">
    <location>
        <begin position="361"/>
        <end position="384"/>
    </location>
</feature>
<dbReference type="InterPro" id="IPR045854">
    <property type="entry name" value="NO2/SO3_Rdtase_4Fe4S_sf"/>
</dbReference>
<dbReference type="EMBL" id="CP040098">
    <property type="protein sequence ID" value="QCQ22556.1"/>
    <property type="molecule type" value="Genomic_DNA"/>
</dbReference>
<dbReference type="Proteomes" id="UP000298602">
    <property type="component" value="Chromosome"/>
</dbReference>
<feature type="binding site" evidence="7">
    <location>
        <position position="310"/>
    </location>
    <ligand>
        <name>[4Fe-4S] cluster</name>
        <dbReference type="ChEBI" id="CHEBI:49883"/>
    </ligand>
</feature>
<keyword evidence="1 7" id="KW-0004">4Fe-4S</keyword>
<dbReference type="InterPro" id="IPR004588">
    <property type="entry name" value="IspG_bac-typ"/>
</dbReference>
<dbReference type="EC" id="1.17.7.3" evidence="7"/>
<dbReference type="UniPathway" id="UPA00056">
    <property type="reaction ID" value="UER00096"/>
</dbReference>
<reference evidence="11 12" key="1">
    <citation type="submission" date="2019-05" db="EMBL/GenBank/DDBJ databases">
        <title>The Complete Genome Sequence of the n-alkane-degrading Desulfoglaeba alkanexedens ALDC reveals multiple alkylsuccinate synthase gene clusters.</title>
        <authorList>
            <person name="Callaghan A.V."/>
            <person name="Davidova I.A."/>
            <person name="Duncan K.E."/>
            <person name="Morris B."/>
            <person name="McInerney M.J."/>
        </authorList>
    </citation>
    <scope>NUCLEOTIDE SEQUENCE [LARGE SCALE GENOMIC DNA]</scope>
    <source>
        <strain evidence="11 12">ALDC</strain>
    </source>
</reference>
<evidence type="ECO:0000256" key="2">
    <source>
        <dbReference type="ARBA" id="ARBA00022723"/>
    </source>
</evidence>
<feature type="binding site" evidence="7">
    <location>
        <position position="275"/>
    </location>
    <ligand>
        <name>[4Fe-4S] cluster</name>
        <dbReference type="ChEBI" id="CHEBI:49883"/>
    </ligand>
</feature>
<protein>
    <recommendedName>
        <fullName evidence="7">4-hydroxy-3-methylbut-2-en-1-yl diphosphate synthase (flavodoxin)</fullName>
        <ecNumber evidence="7">1.17.7.3</ecNumber>
    </recommendedName>
    <alternativeName>
        <fullName evidence="7">1-hydroxy-2-methyl-2-(E)-butenyl 4-diphosphate synthase</fullName>
    </alternativeName>
</protein>
<dbReference type="GO" id="GO:0005506">
    <property type="term" value="F:iron ion binding"/>
    <property type="evidence" value="ECO:0007669"/>
    <property type="project" value="InterPro"/>
</dbReference>
<organism evidence="11 12">
    <name type="scientific">Desulfoglaeba alkanexedens ALDC</name>
    <dbReference type="NCBI Taxonomy" id="980445"/>
    <lineage>
        <taxon>Bacteria</taxon>
        <taxon>Pseudomonadati</taxon>
        <taxon>Thermodesulfobacteriota</taxon>
        <taxon>Syntrophobacteria</taxon>
        <taxon>Syntrophobacterales</taxon>
        <taxon>Syntrophobacteraceae</taxon>
        <taxon>Desulfoglaeba</taxon>
    </lineage>
</organism>
<keyword evidence="6 7" id="KW-0414">Isoprene biosynthesis</keyword>
<evidence type="ECO:0000313" key="11">
    <source>
        <dbReference type="EMBL" id="QCQ22556.1"/>
    </source>
</evidence>
<dbReference type="PANTHER" id="PTHR30454:SF0">
    <property type="entry name" value="4-HYDROXY-3-METHYLBUT-2-EN-1-YL DIPHOSPHATE SYNTHASE (FERREDOXIN), CHLOROPLASTIC"/>
    <property type="match status" value="1"/>
</dbReference>
<dbReference type="OrthoDB" id="9803214at2"/>
<comment type="similarity">
    <text evidence="7">Belongs to the IspG family.</text>
</comment>
<dbReference type="InterPro" id="IPR058579">
    <property type="entry name" value="IspG_C"/>
</dbReference>
<dbReference type="FunFam" id="3.20.20.20:FF:000001">
    <property type="entry name" value="4-hydroxy-3-methylbut-2-en-1-yl diphosphate synthase (flavodoxin)"/>
    <property type="match status" value="1"/>
</dbReference>
<keyword evidence="12" id="KW-1185">Reference proteome</keyword>
<dbReference type="NCBIfam" id="TIGR00612">
    <property type="entry name" value="ispG_gcpE"/>
    <property type="match status" value="1"/>
</dbReference>
<keyword evidence="2 7" id="KW-0479">Metal-binding</keyword>
<dbReference type="InterPro" id="IPR016425">
    <property type="entry name" value="IspG_bac"/>
</dbReference>
<dbReference type="NCBIfam" id="NF001540">
    <property type="entry name" value="PRK00366.1"/>
    <property type="match status" value="1"/>
</dbReference>
<evidence type="ECO:0000259" key="10">
    <source>
        <dbReference type="Pfam" id="PF26540"/>
    </source>
</evidence>
<dbReference type="RefSeq" id="WP_137424830.1">
    <property type="nucleotide sequence ID" value="NZ_CP040098.1"/>
</dbReference>
<evidence type="ECO:0000256" key="7">
    <source>
        <dbReference type="HAMAP-Rule" id="MF_00159"/>
    </source>
</evidence>
<evidence type="ECO:0000256" key="8">
    <source>
        <dbReference type="SAM" id="MobiDB-lite"/>
    </source>
</evidence>
<dbReference type="KEGG" id="dax:FDQ92_10505"/>
<proteinExistence type="inferred from homology"/>
<dbReference type="SUPFAM" id="SSF51717">
    <property type="entry name" value="Dihydropteroate synthetase-like"/>
    <property type="match status" value="1"/>
</dbReference>
<keyword evidence="5 7" id="KW-0411">Iron-sulfur</keyword>
<comment type="cofactor">
    <cofactor evidence="7">
        <name>[4Fe-4S] cluster</name>
        <dbReference type="ChEBI" id="CHEBI:49883"/>
    </cofactor>
    <text evidence="7">Binds 1 [4Fe-4S] cluster.</text>
</comment>
<dbReference type="GO" id="GO:0051539">
    <property type="term" value="F:4 iron, 4 sulfur cluster binding"/>
    <property type="evidence" value="ECO:0007669"/>
    <property type="project" value="UniProtKB-UniRule"/>
</dbReference>
<reference evidence="11 12" key="2">
    <citation type="submission" date="2019-05" db="EMBL/GenBank/DDBJ databases">
        <authorList>
            <person name="Suflita J.M."/>
            <person name="Marks C.R."/>
        </authorList>
    </citation>
    <scope>NUCLEOTIDE SEQUENCE [LARGE SCALE GENOMIC DNA]</scope>
    <source>
        <strain evidence="11 12">ALDC</strain>
    </source>
</reference>
<feature type="compositionally biased region" description="Basic and acidic residues" evidence="8">
    <location>
        <begin position="366"/>
        <end position="384"/>
    </location>
</feature>
<gene>
    <name evidence="7 11" type="primary">ispG</name>
    <name evidence="11" type="synonym">gcpE</name>
    <name evidence="11" type="ORF">FDQ92_10505</name>
</gene>
<evidence type="ECO:0000256" key="5">
    <source>
        <dbReference type="ARBA" id="ARBA00023014"/>
    </source>
</evidence>
<comment type="pathway">
    <text evidence="7">Isoprenoid biosynthesis; isopentenyl diphosphate biosynthesis via DXP pathway; isopentenyl diphosphate from 1-deoxy-D-xylulose 5-phosphate: step 5/6.</text>
</comment>
<dbReference type="GO" id="GO:0016114">
    <property type="term" value="P:terpenoid biosynthetic process"/>
    <property type="evidence" value="ECO:0007669"/>
    <property type="project" value="InterPro"/>
</dbReference>
<evidence type="ECO:0000256" key="6">
    <source>
        <dbReference type="ARBA" id="ARBA00023229"/>
    </source>
</evidence>
<dbReference type="GO" id="GO:0046429">
    <property type="term" value="F:4-hydroxy-3-methylbut-2-en-1-yl diphosphate synthase activity (ferredoxin)"/>
    <property type="evidence" value="ECO:0007669"/>
    <property type="project" value="UniProtKB-UniRule"/>
</dbReference>
<feature type="binding site" evidence="7">
    <location>
        <position position="317"/>
    </location>
    <ligand>
        <name>[4Fe-4S] cluster</name>
        <dbReference type="ChEBI" id="CHEBI:49883"/>
    </ligand>
</feature>
<name>A0A4P8L3M1_9BACT</name>
<dbReference type="GO" id="GO:0019288">
    <property type="term" value="P:isopentenyl diphosphate biosynthetic process, methylerythritol 4-phosphate pathway"/>
    <property type="evidence" value="ECO:0007669"/>
    <property type="project" value="UniProtKB-UniRule"/>
</dbReference>
<comment type="function">
    <text evidence="7">Converts 2C-methyl-D-erythritol 2,4-cyclodiphosphate (ME-2,4cPP) into 1-hydroxy-2-methyl-2-(E)-butenyl 4-diphosphate.</text>
</comment>
<accession>A0A4P8L3M1</accession>
<dbReference type="PIRSF" id="PIRSF004640">
    <property type="entry name" value="IspG"/>
    <property type="match status" value="1"/>
</dbReference>
<dbReference type="GO" id="GO:0141197">
    <property type="term" value="F:4-hydroxy-3-methylbut-2-enyl-diphosphate synthase activity (flavodoxin)"/>
    <property type="evidence" value="ECO:0007669"/>
    <property type="project" value="UniProtKB-EC"/>
</dbReference>
<evidence type="ECO:0000256" key="3">
    <source>
        <dbReference type="ARBA" id="ARBA00023002"/>
    </source>
</evidence>
<feature type="domain" description="IspG C-terminal" evidence="10">
    <location>
        <begin position="271"/>
        <end position="358"/>
    </location>
</feature>
<feature type="domain" description="IspG TIM-barrel" evidence="9">
    <location>
        <begin position="17"/>
        <end position="257"/>
    </location>
</feature>
<dbReference type="Pfam" id="PF04551">
    <property type="entry name" value="GcpE"/>
    <property type="match status" value="1"/>
</dbReference>
<evidence type="ECO:0000256" key="4">
    <source>
        <dbReference type="ARBA" id="ARBA00023004"/>
    </source>
</evidence>
<evidence type="ECO:0000256" key="1">
    <source>
        <dbReference type="ARBA" id="ARBA00022485"/>
    </source>
</evidence>
<evidence type="ECO:0000259" key="9">
    <source>
        <dbReference type="Pfam" id="PF04551"/>
    </source>
</evidence>
<dbReference type="InterPro" id="IPR058578">
    <property type="entry name" value="IspG_TIM"/>
</dbReference>
<dbReference type="InterPro" id="IPR011005">
    <property type="entry name" value="Dihydropteroate_synth-like_sf"/>
</dbReference>
<feature type="binding site" evidence="7">
    <location>
        <position position="278"/>
    </location>
    <ligand>
        <name>[4Fe-4S] cluster</name>
        <dbReference type="ChEBI" id="CHEBI:49883"/>
    </ligand>
</feature>